<proteinExistence type="inferred from homology"/>
<dbReference type="PRINTS" id="PR00080">
    <property type="entry name" value="SDRFAMILY"/>
</dbReference>
<evidence type="ECO:0000313" key="5">
    <source>
        <dbReference type="Proteomes" id="UP000467214"/>
    </source>
</evidence>
<dbReference type="PROSITE" id="PS00061">
    <property type="entry name" value="ADH_SHORT"/>
    <property type="match status" value="1"/>
</dbReference>
<evidence type="ECO:0000313" key="4">
    <source>
        <dbReference type="EMBL" id="MXR37495.1"/>
    </source>
</evidence>
<sequence length="258" mass="27041">MSRILERFSLRGEVAIITGAGRGIGRAIALAFAEAGADVVCVARNQSEIDDTAKAARAFGVRALALSCDVNDDAALQRLVEDAREAMGKLTLLVNNAGGAGPNHALKTTAKAFDDAMHFNVTTAFRLSALVAPHMQAAGHGVIINITSAAARYAQKNFTVYGAAKAALTQLNRLLAQDFAPAIRVNAIAPGPIRTDALEKFLNDSARQKMIDATPLACLGEAEDIAAVALFLASPASRWITGKVIEVDGGAESTVWPF</sequence>
<dbReference type="InterPro" id="IPR036291">
    <property type="entry name" value="NAD(P)-bd_dom_sf"/>
</dbReference>
<dbReference type="PRINTS" id="PR00081">
    <property type="entry name" value="GDHRDH"/>
</dbReference>
<dbReference type="Pfam" id="PF13561">
    <property type="entry name" value="adh_short_C2"/>
    <property type="match status" value="1"/>
</dbReference>
<dbReference type="CDD" id="cd05233">
    <property type="entry name" value="SDR_c"/>
    <property type="match status" value="1"/>
</dbReference>
<dbReference type="InterPro" id="IPR020904">
    <property type="entry name" value="Sc_DH/Rdtase_CS"/>
</dbReference>
<evidence type="ECO:0000256" key="2">
    <source>
        <dbReference type="ARBA" id="ARBA00023002"/>
    </source>
</evidence>
<dbReference type="SUPFAM" id="SSF51735">
    <property type="entry name" value="NAD(P)-binding Rossmann-fold domains"/>
    <property type="match status" value="1"/>
</dbReference>
<comment type="similarity">
    <text evidence="1">Belongs to the short-chain dehydrogenases/reductases (SDR) family.</text>
</comment>
<dbReference type="SMART" id="SM00822">
    <property type="entry name" value="PKS_KR"/>
    <property type="match status" value="1"/>
</dbReference>
<gene>
    <name evidence="4" type="ORF">GQF02_10960</name>
</gene>
<evidence type="ECO:0000259" key="3">
    <source>
        <dbReference type="SMART" id="SM00822"/>
    </source>
</evidence>
<dbReference type="PANTHER" id="PTHR43639:SF1">
    <property type="entry name" value="SHORT-CHAIN DEHYDROGENASE_REDUCTASE FAMILY PROTEIN"/>
    <property type="match status" value="1"/>
</dbReference>
<organism evidence="4 5">
    <name type="scientific">Craterilacuibacter sinensis</name>
    <dbReference type="NCBI Taxonomy" id="2686017"/>
    <lineage>
        <taxon>Bacteria</taxon>
        <taxon>Pseudomonadati</taxon>
        <taxon>Pseudomonadota</taxon>
        <taxon>Betaproteobacteria</taxon>
        <taxon>Neisseriales</taxon>
        <taxon>Neisseriaceae</taxon>
        <taxon>Craterilacuibacter</taxon>
    </lineage>
</organism>
<reference evidence="4 5" key="1">
    <citation type="submission" date="2019-12" db="EMBL/GenBank/DDBJ databases">
        <title>Neisseriaceae gen. nov. sp. Genome sequencing and assembly.</title>
        <authorList>
            <person name="Liu Z."/>
            <person name="Li A."/>
        </authorList>
    </citation>
    <scope>NUCLEOTIDE SEQUENCE [LARGE SCALE GENOMIC DNA]</scope>
    <source>
        <strain evidence="4 5">B2N2-7</strain>
    </source>
</reference>
<dbReference type="FunFam" id="3.40.50.720:FF:000084">
    <property type="entry name" value="Short-chain dehydrogenase reductase"/>
    <property type="match status" value="1"/>
</dbReference>
<dbReference type="AlphaFoldDB" id="A0A845BMC5"/>
<keyword evidence="2 4" id="KW-0560">Oxidoreductase</keyword>
<keyword evidence="5" id="KW-1185">Reference proteome</keyword>
<evidence type="ECO:0000256" key="1">
    <source>
        <dbReference type="ARBA" id="ARBA00006484"/>
    </source>
</evidence>
<name>A0A845BMC5_9NEIS</name>
<dbReference type="EC" id="1.1.1.47" evidence="4"/>
<dbReference type="PANTHER" id="PTHR43639">
    <property type="entry name" value="OXIDOREDUCTASE, SHORT-CHAIN DEHYDROGENASE/REDUCTASE FAMILY (AFU_ORTHOLOGUE AFUA_5G02870)"/>
    <property type="match status" value="1"/>
</dbReference>
<dbReference type="NCBIfam" id="NF005559">
    <property type="entry name" value="PRK07231.1"/>
    <property type="match status" value="1"/>
</dbReference>
<dbReference type="RefSeq" id="WP_160797113.1">
    <property type="nucleotide sequence ID" value="NZ_WSSB01000009.1"/>
</dbReference>
<feature type="domain" description="Ketoreductase" evidence="3">
    <location>
        <begin position="13"/>
        <end position="191"/>
    </location>
</feature>
<dbReference type="InterPro" id="IPR057326">
    <property type="entry name" value="KR_dom"/>
</dbReference>
<dbReference type="Gene3D" id="3.40.50.720">
    <property type="entry name" value="NAD(P)-binding Rossmann-like Domain"/>
    <property type="match status" value="1"/>
</dbReference>
<dbReference type="InterPro" id="IPR002347">
    <property type="entry name" value="SDR_fam"/>
</dbReference>
<dbReference type="Proteomes" id="UP000467214">
    <property type="component" value="Unassembled WGS sequence"/>
</dbReference>
<protein>
    <submittedName>
        <fullName evidence="4">Glucose 1-dehydrogenase</fullName>
        <ecNumber evidence="4">1.1.1.47</ecNumber>
    </submittedName>
</protein>
<accession>A0A845BMC5</accession>
<comment type="caution">
    <text evidence="4">The sequence shown here is derived from an EMBL/GenBank/DDBJ whole genome shotgun (WGS) entry which is preliminary data.</text>
</comment>
<dbReference type="EMBL" id="WSSB01000009">
    <property type="protein sequence ID" value="MXR37495.1"/>
    <property type="molecule type" value="Genomic_DNA"/>
</dbReference>
<dbReference type="GO" id="GO:0047936">
    <property type="term" value="F:glucose 1-dehydrogenase [NAD(P)+] activity"/>
    <property type="evidence" value="ECO:0007669"/>
    <property type="project" value="UniProtKB-EC"/>
</dbReference>